<reference evidence="1" key="1">
    <citation type="submission" date="2018-05" db="EMBL/GenBank/DDBJ databases">
        <authorList>
            <person name="Lanie J.A."/>
            <person name="Ng W.-L."/>
            <person name="Kazmierczak K.M."/>
            <person name="Andrzejewski T.M."/>
            <person name="Davidsen T.M."/>
            <person name="Wayne K.J."/>
            <person name="Tettelin H."/>
            <person name="Glass J.I."/>
            <person name="Rusch D."/>
            <person name="Podicherti R."/>
            <person name="Tsui H.-C.T."/>
            <person name="Winkler M.E."/>
        </authorList>
    </citation>
    <scope>NUCLEOTIDE SEQUENCE</scope>
</reference>
<organism evidence="1">
    <name type="scientific">marine metagenome</name>
    <dbReference type="NCBI Taxonomy" id="408172"/>
    <lineage>
        <taxon>unclassified sequences</taxon>
        <taxon>metagenomes</taxon>
        <taxon>ecological metagenomes</taxon>
    </lineage>
</organism>
<feature type="non-terminal residue" evidence="1">
    <location>
        <position position="34"/>
    </location>
</feature>
<sequence>MALACPSGEAMVFTHRSPSAGKENEDAVGVFCWE</sequence>
<name>A0A382GSR6_9ZZZZ</name>
<dbReference type="AlphaFoldDB" id="A0A382GSR6"/>
<gene>
    <name evidence="1" type="ORF">METZ01_LOCUS230541</name>
</gene>
<evidence type="ECO:0000313" key="1">
    <source>
        <dbReference type="EMBL" id="SVB77687.1"/>
    </source>
</evidence>
<accession>A0A382GSR6</accession>
<proteinExistence type="predicted"/>
<protein>
    <submittedName>
        <fullName evidence="1">Uncharacterized protein</fullName>
    </submittedName>
</protein>
<dbReference type="EMBL" id="UINC01056994">
    <property type="protein sequence ID" value="SVB77687.1"/>
    <property type="molecule type" value="Genomic_DNA"/>
</dbReference>